<dbReference type="EMBL" id="AECZ01000005">
    <property type="protein sequence ID" value="EFL52178.1"/>
    <property type="molecule type" value="Genomic_DNA"/>
</dbReference>
<comment type="caution">
    <text evidence="1">The sequence shown here is derived from an EMBL/GenBank/DDBJ whole genome shotgun (WGS) entry which is preliminary data.</text>
</comment>
<proteinExistence type="predicted"/>
<organism evidence="1 2">
    <name type="scientific">Solidesulfovibrio fructosivorans JJ]</name>
    <dbReference type="NCBI Taxonomy" id="596151"/>
    <lineage>
        <taxon>Bacteria</taxon>
        <taxon>Pseudomonadati</taxon>
        <taxon>Thermodesulfobacteriota</taxon>
        <taxon>Desulfovibrionia</taxon>
        <taxon>Desulfovibrionales</taxon>
        <taxon>Desulfovibrionaceae</taxon>
        <taxon>Solidesulfovibrio</taxon>
    </lineage>
</organism>
<reference evidence="1 2" key="1">
    <citation type="submission" date="2010-08" db="EMBL/GenBank/DDBJ databases">
        <title>The draft genome of Desulfovibrio fructosovorans JJ.</title>
        <authorList>
            <consortium name="US DOE Joint Genome Institute (JGI-PGF)"/>
            <person name="Lucas S."/>
            <person name="Copeland A."/>
            <person name="Lapidus A."/>
            <person name="Cheng J.-F."/>
            <person name="Bruce D."/>
            <person name="Goodwin L."/>
            <person name="Pitluck S."/>
            <person name="Land M.L."/>
            <person name="Hauser L."/>
            <person name="Chang Y.-J."/>
            <person name="Jeffries C."/>
            <person name="Wall J.D."/>
            <person name="Stahl D.A."/>
            <person name="Arkin A.P."/>
            <person name="Dehal P."/>
            <person name="Stolyar S.M."/>
            <person name="Hazen T.C."/>
            <person name="Woyke T.J."/>
        </authorList>
    </citation>
    <scope>NUCLEOTIDE SEQUENCE [LARGE SCALE GENOMIC DNA]</scope>
    <source>
        <strain evidence="1 2">JJ</strain>
    </source>
</reference>
<evidence type="ECO:0000313" key="1">
    <source>
        <dbReference type="EMBL" id="EFL52178.1"/>
    </source>
</evidence>
<dbReference type="AlphaFoldDB" id="E1JTP9"/>
<name>E1JTP9_SOLFR</name>
<dbReference type="RefSeq" id="WP_005991702.1">
    <property type="nucleotide sequence ID" value="NZ_AECZ01000005.1"/>
</dbReference>
<dbReference type="Proteomes" id="UP000006250">
    <property type="component" value="Unassembled WGS sequence"/>
</dbReference>
<protein>
    <submittedName>
        <fullName evidence="1">Ethanolamine utilization EutA</fullName>
    </submittedName>
</protein>
<dbReference type="InterPro" id="IPR009377">
    <property type="entry name" value="EutA"/>
</dbReference>
<accession>E1JTP9</accession>
<dbReference type="STRING" id="596151.DesfrDRAFT_0998"/>
<keyword evidence="2" id="KW-1185">Reference proteome</keyword>
<sequence length="80" mass="8557">MGQPFFLATATTVRATVIVSLAEDIGKALGMGLRARLPGRELIVIDEVSLREGDYLDLGKPLEGGKFVPPIIKSLAFSTK</sequence>
<dbReference type="Pfam" id="PF06277">
    <property type="entry name" value="EutA"/>
    <property type="match status" value="1"/>
</dbReference>
<evidence type="ECO:0000313" key="2">
    <source>
        <dbReference type="Proteomes" id="UP000006250"/>
    </source>
</evidence>
<dbReference type="eggNOG" id="COG4819">
    <property type="taxonomic scope" value="Bacteria"/>
</dbReference>
<gene>
    <name evidence="1" type="ORF">DesfrDRAFT_0998</name>
</gene>